<protein>
    <submittedName>
        <fullName evidence="2">Uncharacterized protein</fullName>
    </submittedName>
</protein>
<feature type="compositionally biased region" description="Polar residues" evidence="1">
    <location>
        <begin position="141"/>
        <end position="150"/>
    </location>
</feature>
<comment type="caution">
    <text evidence="2">The sequence shown here is derived from an EMBL/GenBank/DDBJ whole genome shotgun (WGS) entry which is preliminary data.</text>
</comment>
<gene>
    <name evidence="2" type="ORF">EPI10_031286</name>
</gene>
<evidence type="ECO:0000313" key="2">
    <source>
        <dbReference type="EMBL" id="KAA3487463.1"/>
    </source>
</evidence>
<evidence type="ECO:0000256" key="1">
    <source>
        <dbReference type="SAM" id="MobiDB-lite"/>
    </source>
</evidence>
<name>A0A5B6X163_9ROSI</name>
<proteinExistence type="predicted"/>
<dbReference type="OrthoDB" id="10466345at2759"/>
<accession>A0A5B6X163</accession>
<dbReference type="AlphaFoldDB" id="A0A5B6X163"/>
<dbReference type="Proteomes" id="UP000325315">
    <property type="component" value="Unassembled WGS sequence"/>
</dbReference>
<reference evidence="3" key="1">
    <citation type="journal article" date="2019" name="Plant Biotechnol. J.">
        <title>Genome sequencing of the Australian wild diploid species Gossypium australe highlights disease resistance and delayed gland morphogenesis.</title>
        <authorList>
            <person name="Cai Y."/>
            <person name="Cai X."/>
            <person name="Wang Q."/>
            <person name="Wang P."/>
            <person name="Zhang Y."/>
            <person name="Cai C."/>
            <person name="Xu Y."/>
            <person name="Wang K."/>
            <person name="Zhou Z."/>
            <person name="Wang C."/>
            <person name="Geng S."/>
            <person name="Li B."/>
            <person name="Dong Q."/>
            <person name="Hou Y."/>
            <person name="Wang H."/>
            <person name="Ai P."/>
            <person name="Liu Z."/>
            <person name="Yi F."/>
            <person name="Sun M."/>
            <person name="An G."/>
            <person name="Cheng J."/>
            <person name="Zhang Y."/>
            <person name="Shi Q."/>
            <person name="Xie Y."/>
            <person name="Shi X."/>
            <person name="Chang Y."/>
            <person name="Huang F."/>
            <person name="Chen Y."/>
            <person name="Hong S."/>
            <person name="Mi L."/>
            <person name="Sun Q."/>
            <person name="Zhang L."/>
            <person name="Zhou B."/>
            <person name="Peng R."/>
            <person name="Zhang X."/>
            <person name="Liu F."/>
        </authorList>
    </citation>
    <scope>NUCLEOTIDE SEQUENCE [LARGE SCALE GENOMIC DNA]</scope>
    <source>
        <strain evidence="3">cv. PA1801</strain>
    </source>
</reference>
<keyword evidence="3" id="KW-1185">Reference proteome</keyword>
<feature type="region of interest" description="Disordered" evidence="1">
    <location>
        <begin position="137"/>
        <end position="178"/>
    </location>
</feature>
<organism evidence="2 3">
    <name type="scientific">Gossypium australe</name>
    <dbReference type="NCBI Taxonomy" id="47621"/>
    <lineage>
        <taxon>Eukaryota</taxon>
        <taxon>Viridiplantae</taxon>
        <taxon>Streptophyta</taxon>
        <taxon>Embryophyta</taxon>
        <taxon>Tracheophyta</taxon>
        <taxon>Spermatophyta</taxon>
        <taxon>Magnoliopsida</taxon>
        <taxon>eudicotyledons</taxon>
        <taxon>Gunneridae</taxon>
        <taxon>Pentapetalae</taxon>
        <taxon>rosids</taxon>
        <taxon>malvids</taxon>
        <taxon>Malvales</taxon>
        <taxon>Malvaceae</taxon>
        <taxon>Malvoideae</taxon>
        <taxon>Gossypium</taxon>
    </lineage>
</organism>
<sequence length="290" mass="32344">MASVNSGPHSDRDLPQMISEAPLDHPDFQKVAGQTSPDINLGLPQKIPGTLLDCLESQRVPGQIINASNLALEGAVGSSQKDPSIPISFPNIKPSSLHSNPTFEKHPVAKMELISNALDPKKHIVVTFQKKLDNKSKTKAHVNSLNTSKGHSAENRKENGLNGKSLFKSIRGRGGNSNQPGYASSKFVRVFREYNREHKLDLINLLETRVSGEKADLIFWRYLDWVEGFSLWGGAPKPSSICLSQILIVRKGNTFERFCKILFHLMGPHGLRLVTLMPYFHLMRKEEDVF</sequence>
<dbReference type="EMBL" id="SMMG02000001">
    <property type="protein sequence ID" value="KAA3487463.1"/>
    <property type="molecule type" value="Genomic_DNA"/>
</dbReference>
<evidence type="ECO:0000313" key="3">
    <source>
        <dbReference type="Proteomes" id="UP000325315"/>
    </source>
</evidence>